<proteinExistence type="predicted"/>
<keyword evidence="2" id="KW-1185">Reference proteome</keyword>
<evidence type="ECO:0000313" key="1">
    <source>
        <dbReference type="EMBL" id="KRY46633.1"/>
    </source>
</evidence>
<dbReference type="OMA" id="ENSSTWM"/>
<dbReference type="OrthoDB" id="5920525at2759"/>
<dbReference type="SUPFAM" id="SSF56672">
    <property type="entry name" value="DNA/RNA polymerases"/>
    <property type="match status" value="1"/>
</dbReference>
<name>A0A0V1CBC3_TRIBR</name>
<sequence length="137" mass="15391">MDRRSDKPARAEWQNLVPATSCSAQDMFDGSAKYGGVSLNQCLETGPNLQTNVVGLLLHFRQYQIAVQAAIEKMYLQIALLVEDRDACRFLWRNCVQDSSVRVYRLTRVCFGLACSPYLGMNVIKAHAEGNPEECML</sequence>
<dbReference type="PANTHER" id="PTHR47331:SF5">
    <property type="entry name" value="RIBONUCLEASE H"/>
    <property type="match status" value="1"/>
</dbReference>
<accession>A0A0V1CBC3</accession>
<evidence type="ECO:0000313" key="2">
    <source>
        <dbReference type="Proteomes" id="UP000054653"/>
    </source>
</evidence>
<dbReference type="Proteomes" id="UP000054653">
    <property type="component" value="Unassembled WGS sequence"/>
</dbReference>
<protein>
    <submittedName>
        <fullName evidence="1">Uncharacterized protein</fullName>
    </submittedName>
</protein>
<dbReference type="InterPro" id="IPR043502">
    <property type="entry name" value="DNA/RNA_pol_sf"/>
</dbReference>
<dbReference type="PANTHER" id="PTHR47331">
    <property type="entry name" value="PHD-TYPE DOMAIN-CONTAINING PROTEIN"/>
    <property type="match status" value="1"/>
</dbReference>
<gene>
    <name evidence="1" type="ORF">T03_14561</name>
</gene>
<comment type="caution">
    <text evidence="1">The sequence shown here is derived from an EMBL/GenBank/DDBJ whole genome shotgun (WGS) entry which is preliminary data.</text>
</comment>
<dbReference type="STRING" id="45882.A0A0V1CBC3"/>
<organism evidence="1 2">
    <name type="scientific">Trichinella britovi</name>
    <name type="common">Parasitic roundworm</name>
    <dbReference type="NCBI Taxonomy" id="45882"/>
    <lineage>
        <taxon>Eukaryota</taxon>
        <taxon>Metazoa</taxon>
        <taxon>Ecdysozoa</taxon>
        <taxon>Nematoda</taxon>
        <taxon>Enoplea</taxon>
        <taxon>Dorylaimia</taxon>
        <taxon>Trichinellida</taxon>
        <taxon>Trichinellidae</taxon>
        <taxon>Trichinella</taxon>
    </lineage>
</organism>
<dbReference type="AlphaFoldDB" id="A0A0V1CBC3"/>
<dbReference type="EMBL" id="JYDI01000278">
    <property type="protein sequence ID" value="KRY46633.1"/>
    <property type="molecule type" value="Genomic_DNA"/>
</dbReference>
<reference evidence="1 2" key="1">
    <citation type="submission" date="2015-01" db="EMBL/GenBank/DDBJ databases">
        <title>Evolution of Trichinella species and genotypes.</title>
        <authorList>
            <person name="Korhonen P.K."/>
            <person name="Edoardo P."/>
            <person name="Giuseppe L.R."/>
            <person name="Gasser R.B."/>
        </authorList>
    </citation>
    <scope>NUCLEOTIDE SEQUENCE [LARGE SCALE GENOMIC DNA]</scope>
    <source>
        <strain evidence="1">ISS120</strain>
    </source>
</reference>